<evidence type="ECO:0000313" key="2">
    <source>
        <dbReference type="Proteomes" id="UP000241335"/>
    </source>
</evidence>
<organism evidence="1 2">
    <name type="scientific">Odonata-associated circular virus 5</name>
    <dbReference type="NCBI Taxonomy" id="1592125"/>
    <lineage>
        <taxon>Viruses</taxon>
        <taxon>Monodnaviria</taxon>
        <taxon>Shotokuvirae</taxon>
        <taxon>Cressdnaviricota</taxon>
        <taxon>Arfiviricetes</taxon>
        <taxon>Cremevirales</taxon>
        <taxon>Smacoviridae</taxon>
        <taxon>Dragsmacovirus</taxon>
        <taxon>Dragsmacovirus draga1</taxon>
    </lineage>
</organism>
<reference evidence="1 2" key="1">
    <citation type="submission" date="2014-09" db="EMBL/GenBank/DDBJ databases">
        <title>Diverse CRESS DNA viruses recovered from Odonata collected in Arizona and Oklahoma, USA.</title>
        <authorList>
            <person name="Dayaram A."/>
            <person name="Pailes R."/>
            <person name="Potter K."/>
            <person name="Moline A.B."/>
            <person name="Rosenstein D.D."/>
            <person name="Marinov M."/>
            <person name="Varsani A."/>
        </authorList>
    </citation>
    <scope>NUCLEOTIDE SEQUENCE [LARGE SCALE GENOMIC DNA]</scope>
    <source>
        <strain evidence="1">OdasCV-5-US-1683LM1-12</strain>
    </source>
</reference>
<keyword evidence="2" id="KW-1185">Reference proteome</keyword>
<name>A0A0B4UGK4_9VIRU</name>
<dbReference type="EMBL" id="KM598410">
    <property type="protein sequence ID" value="AJD07511.1"/>
    <property type="molecule type" value="Genomic_DNA"/>
</dbReference>
<dbReference type="Proteomes" id="UP000241335">
    <property type="component" value="Segment"/>
</dbReference>
<accession>A0A0B4UGK4</accession>
<evidence type="ECO:0000313" key="1">
    <source>
        <dbReference type="EMBL" id="AJD07511.1"/>
    </source>
</evidence>
<dbReference type="OrthoDB" id="9195at10239"/>
<sequence>MKWSIYIICGPIRIVIRRYRSMTEPKWWDCTLSREETFGNGNPNPYYTWHAPDVGKQLMEHGAERCVVGEEVGEDGYQHFQIRVVFKKPTSFEKATAILPGSHWSETSQFGRNFDYVEKEGHFWRSWETALGRFMQLDMYPWQNEIMTRLEKQNDRKVMVIVDRYGNSGKTAIAMRLTAEHKGAYCPELEDAKDYMAWALAHKNAGCFCLDIPRAGDVRKDTAIWKAVEQMKNGYLWDKRHHWQEAFIMPSKGLVLTNDEPDRNLLSRDRWDIGHLDYGISNWANTIKWDS</sequence>
<proteinExistence type="predicted"/>
<dbReference type="Gene3D" id="3.40.1310.20">
    <property type="match status" value="1"/>
</dbReference>
<dbReference type="GeneID" id="37620340"/>
<protein>
    <submittedName>
        <fullName evidence="1">Replication-associated protein</fullName>
    </submittedName>
</protein>
<dbReference type="RefSeq" id="YP_009508830.1">
    <property type="nucleotide sequence ID" value="NC_039056.1"/>
</dbReference>
<dbReference type="KEGG" id="vg:37620340"/>